<evidence type="ECO:0000256" key="1">
    <source>
        <dbReference type="SAM" id="MobiDB-lite"/>
    </source>
</evidence>
<comment type="caution">
    <text evidence="2">The sequence shown here is derived from an EMBL/GenBank/DDBJ whole genome shotgun (WGS) entry which is preliminary data.</text>
</comment>
<accession>A0A9D3LP53</accession>
<proteinExistence type="predicted"/>
<evidence type="ECO:0000313" key="3">
    <source>
        <dbReference type="Proteomes" id="UP001044222"/>
    </source>
</evidence>
<protein>
    <submittedName>
        <fullName evidence="2">Uncharacterized protein</fullName>
    </submittedName>
</protein>
<evidence type="ECO:0000313" key="2">
    <source>
        <dbReference type="EMBL" id="KAG5834545.1"/>
    </source>
</evidence>
<dbReference type="AlphaFoldDB" id="A0A9D3LP53"/>
<reference evidence="2" key="1">
    <citation type="submission" date="2021-01" db="EMBL/GenBank/DDBJ databases">
        <title>A chromosome-scale assembly of European eel, Anguilla anguilla.</title>
        <authorList>
            <person name="Henkel C."/>
            <person name="Jong-Raadsen S.A."/>
            <person name="Dufour S."/>
            <person name="Weltzien F.-A."/>
            <person name="Palstra A.P."/>
            <person name="Pelster B."/>
            <person name="Spaink H.P."/>
            <person name="Van Den Thillart G.E."/>
            <person name="Jansen H."/>
            <person name="Zahm M."/>
            <person name="Klopp C."/>
            <person name="Cedric C."/>
            <person name="Louis A."/>
            <person name="Berthelot C."/>
            <person name="Parey E."/>
            <person name="Roest Crollius H."/>
            <person name="Montfort J."/>
            <person name="Robinson-Rechavi M."/>
            <person name="Bucao C."/>
            <person name="Bouchez O."/>
            <person name="Gislard M."/>
            <person name="Lluch J."/>
            <person name="Milhes M."/>
            <person name="Lampietro C."/>
            <person name="Lopez Roques C."/>
            <person name="Donnadieu C."/>
            <person name="Braasch I."/>
            <person name="Desvignes T."/>
            <person name="Postlethwait J."/>
            <person name="Bobe J."/>
            <person name="Guiguen Y."/>
            <person name="Dirks R."/>
        </authorList>
    </citation>
    <scope>NUCLEOTIDE SEQUENCE</scope>
    <source>
        <strain evidence="2">Tag_6206</strain>
        <tissue evidence="2">Liver</tissue>
    </source>
</reference>
<gene>
    <name evidence="2" type="ORF">ANANG_G00262620</name>
</gene>
<dbReference type="Proteomes" id="UP001044222">
    <property type="component" value="Chromosome 15"/>
</dbReference>
<keyword evidence="3" id="KW-1185">Reference proteome</keyword>
<feature type="region of interest" description="Disordered" evidence="1">
    <location>
        <begin position="77"/>
        <end position="113"/>
    </location>
</feature>
<name>A0A9D3LP53_ANGAN</name>
<dbReference type="EMBL" id="JAFIRN010000015">
    <property type="protein sequence ID" value="KAG5834545.1"/>
    <property type="molecule type" value="Genomic_DNA"/>
</dbReference>
<sequence length="113" mass="12586">MLCSRASPTCLKLGGELARGSSSSGLFSNKMTKFDQFRGDKAMPASLEPSSSAEELPTSLSVNAKIRAIEAKLQMMDEKPDEEYSGPSMYLYNKPPEKKRPAPYTKFGRKFRR</sequence>
<organism evidence="2 3">
    <name type="scientific">Anguilla anguilla</name>
    <name type="common">European freshwater eel</name>
    <name type="synonym">Muraena anguilla</name>
    <dbReference type="NCBI Taxonomy" id="7936"/>
    <lineage>
        <taxon>Eukaryota</taxon>
        <taxon>Metazoa</taxon>
        <taxon>Chordata</taxon>
        <taxon>Craniata</taxon>
        <taxon>Vertebrata</taxon>
        <taxon>Euteleostomi</taxon>
        <taxon>Actinopterygii</taxon>
        <taxon>Neopterygii</taxon>
        <taxon>Teleostei</taxon>
        <taxon>Anguilliformes</taxon>
        <taxon>Anguillidae</taxon>
        <taxon>Anguilla</taxon>
    </lineage>
</organism>